<dbReference type="Pfam" id="PF01243">
    <property type="entry name" value="PNPOx_N"/>
    <property type="match status" value="1"/>
</dbReference>
<feature type="domain" description="Pyridoxamine 5'-phosphate oxidase N-terminal" evidence="2">
    <location>
        <begin position="17"/>
        <end position="123"/>
    </location>
</feature>
<proteinExistence type="predicted"/>
<gene>
    <name evidence="3" type="ORF">FH715_18705</name>
</gene>
<name>A0A5C4UXG5_9ACTN</name>
<dbReference type="PANTHER" id="PTHR35176:SF6">
    <property type="entry name" value="HEME OXYGENASE HI_0854-RELATED"/>
    <property type="match status" value="1"/>
</dbReference>
<evidence type="ECO:0000256" key="1">
    <source>
        <dbReference type="ARBA" id="ARBA00023002"/>
    </source>
</evidence>
<dbReference type="SUPFAM" id="SSF50475">
    <property type="entry name" value="FMN-binding split barrel"/>
    <property type="match status" value="1"/>
</dbReference>
<accession>A0A5C4UXG5</accession>
<evidence type="ECO:0000313" key="4">
    <source>
        <dbReference type="Proteomes" id="UP000311713"/>
    </source>
</evidence>
<dbReference type="Gene3D" id="2.30.110.10">
    <property type="entry name" value="Electron Transport, Fmn-binding Protein, Chain A"/>
    <property type="match status" value="1"/>
</dbReference>
<dbReference type="GO" id="GO:0070967">
    <property type="term" value="F:coenzyme F420 binding"/>
    <property type="evidence" value="ECO:0007669"/>
    <property type="project" value="TreeGrafter"/>
</dbReference>
<dbReference type="InterPro" id="IPR012349">
    <property type="entry name" value="Split_barrel_FMN-bd"/>
</dbReference>
<dbReference type="GO" id="GO:0005829">
    <property type="term" value="C:cytosol"/>
    <property type="evidence" value="ECO:0007669"/>
    <property type="project" value="TreeGrafter"/>
</dbReference>
<dbReference type="InterPro" id="IPR011576">
    <property type="entry name" value="Pyridox_Oxase_N"/>
</dbReference>
<dbReference type="PANTHER" id="PTHR35176">
    <property type="entry name" value="HEME OXYGENASE HI_0854-RELATED"/>
    <property type="match status" value="1"/>
</dbReference>
<evidence type="ECO:0000259" key="2">
    <source>
        <dbReference type="Pfam" id="PF01243"/>
    </source>
</evidence>
<comment type="caution">
    <text evidence="3">The sequence shown here is derived from an EMBL/GenBank/DDBJ whole genome shotgun (WGS) entry which is preliminary data.</text>
</comment>
<sequence>MRPDDVREVLTRPLACALLASRAPARLAYVARDGTPRVIPIGHHWDGTRFLMFTATDAPKARALEARPEVALTLDTEGFPPRALLVRGTARLETVDGVPEEFLDASAPAGAEERAAFAAEARSLYRRMTRIAVTPEWAKLLDFETTLPSALEKLAAARDGGG</sequence>
<keyword evidence="4" id="KW-1185">Reference proteome</keyword>
<keyword evidence="1" id="KW-0560">Oxidoreductase</keyword>
<organism evidence="3 4">
    <name type="scientific">Streptomyces sedi</name>
    <dbReference type="NCBI Taxonomy" id="555059"/>
    <lineage>
        <taxon>Bacteria</taxon>
        <taxon>Bacillati</taxon>
        <taxon>Actinomycetota</taxon>
        <taxon>Actinomycetes</taxon>
        <taxon>Kitasatosporales</taxon>
        <taxon>Streptomycetaceae</taxon>
        <taxon>Streptomyces</taxon>
    </lineage>
</organism>
<dbReference type="AlphaFoldDB" id="A0A5C4UXG5"/>
<protein>
    <submittedName>
        <fullName evidence="3">Pyridoxamine 5-phosphate oxidase</fullName>
    </submittedName>
</protein>
<dbReference type="Proteomes" id="UP000311713">
    <property type="component" value="Unassembled WGS sequence"/>
</dbReference>
<dbReference type="RefSeq" id="WP_139646805.1">
    <property type="nucleotide sequence ID" value="NZ_BAAAZS010000141.1"/>
</dbReference>
<dbReference type="GO" id="GO:0016627">
    <property type="term" value="F:oxidoreductase activity, acting on the CH-CH group of donors"/>
    <property type="evidence" value="ECO:0007669"/>
    <property type="project" value="TreeGrafter"/>
</dbReference>
<dbReference type="EMBL" id="VDGT01000014">
    <property type="protein sequence ID" value="TNM28188.1"/>
    <property type="molecule type" value="Genomic_DNA"/>
</dbReference>
<dbReference type="OrthoDB" id="9812086at2"/>
<dbReference type="InterPro" id="IPR052019">
    <property type="entry name" value="F420H2_bilvrd_red/Heme_oxyg"/>
</dbReference>
<evidence type="ECO:0000313" key="3">
    <source>
        <dbReference type="EMBL" id="TNM28188.1"/>
    </source>
</evidence>
<reference evidence="3 4" key="1">
    <citation type="submission" date="2019-06" db="EMBL/GenBank/DDBJ databases">
        <title>Draft genome of Streptomyces sedi sp. JCM16909.</title>
        <authorList>
            <person name="Klykleung N."/>
            <person name="Tanasupawat S."/>
            <person name="Kudo T."/>
            <person name="Yuki M."/>
            <person name="Ohkuma M."/>
        </authorList>
    </citation>
    <scope>NUCLEOTIDE SEQUENCE [LARGE SCALE GENOMIC DNA]</scope>
    <source>
        <strain evidence="3 4">JCM 16909</strain>
    </source>
</reference>